<keyword evidence="2" id="KW-1185">Reference proteome</keyword>
<gene>
    <name evidence="1" type="ORF">L6164_001668</name>
</gene>
<accession>A0ACB9QCL6</accession>
<proteinExistence type="predicted"/>
<evidence type="ECO:0000313" key="2">
    <source>
        <dbReference type="Proteomes" id="UP000828941"/>
    </source>
</evidence>
<reference evidence="1 2" key="1">
    <citation type="journal article" date="2022" name="DNA Res.">
        <title>Chromosomal-level genome assembly of the orchid tree Bauhinia variegata (Leguminosae; Cercidoideae) supports the allotetraploid origin hypothesis of Bauhinia.</title>
        <authorList>
            <person name="Zhong Y."/>
            <person name="Chen Y."/>
            <person name="Zheng D."/>
            <person name="Pang J."/>
            <person name="Liu Y."/>
            <person name="Luo S."/>
            <person name="Meng S."/>
            <person name="Qian L."/>
            <person name="Wei D."/>
            <person name="Dai S."/>
            <person name="Zhou R."/>
        </authorList>
    </citation>
    <scope>NUCLEOTIDE SEQUENCE [LARGE SCALE GENOMIC DNA]</scope>
    <source>
        <strain evidence="1">BV-YZ2020</strain>
    </source>
</reference>
<evidence type="ECO:0000313" key="1">
    <source>
        <dbReference type="EMBL" id="KAI4357737.1"/>
    </source>
</evidence>
<name>A0ACB9QCL6_BAUVA</name>
<comment type="caution">
    <text evidence="1">The sequence shown here is derived from an EMBL/GenBank/DDBJ whole genome shotgun (WGS) entry which is preliminary data.</text>
</comment>
<dbReference type="Proteomes" id="UP000828941">
    <property type="component" value="Chromosome 1"/>
</dbReference>
<organism evidence="1 2">
    <name type="scientific">Bauhinia variegata</name>
    <name type="common">Purple orchid tree</name>
    <name type="synonym">Phanera variegata</name>
    <dbReference type="NCBI Taxonomy" id="167791"/>
    <lineage>
        <taxon>Eukaryota</taxon>
        <taxon>Viridiplantae</taxon>
        <taxon>Streptophyta</taxon>
        <taxon>Embryophyta</taxon>
        <taxon>Tracheophyta</taxon>
        <taxon>Spermatophyta</taxon>
        <taxon>Magnoliopsida</taxon>
        <taxon>eudicotyledons</taxon>
        <taxon>Gunneridae</taxon>
        <taxon>Pentapetalae</taxon>
        <taxon>rosids</taxon>
        <taxon>fabids</taxon>
        <taxon>Fabales</taxon>
        <taxon>Fabaceae</taxon>
        <taxon>Cercidoideae</taxon>
        <taxon>Cercideae</taxon>
        <taxon>Bauhiniinae</taxon>
        <taxon>Bauhinia</taxon>
    </lineage>
</organism>
<dbReference type="EMBL" id="CM039426">
    <property type="protein sequence ID" value="KAI4357737.1"/>
    <property type="molecule type" value="Genomic_DNA"/>
</dbReference>
<sequence>MEAPPPPTTAAPPLSSTVPLPSPHLNYPDSVDSSPRSRNADWDDSFPSTNASSKLRLMCSYGGHIIPRPHDKSLCYVGGDTRIIVVERHTSLAEFSARLSKTFLNGRSFTLKYQLPSEDLDSLISVTTDEDLDNMIDEYDRTAANSTNLSVKPSRLRLFLFPTKPDSSQSIGPILDSSAKSDDWFLNALNSAGMLNRGFSESASVNSLLGLDDEVGGNNLDPGSREAEAAQAGSFGNGKNLKQGQDVHSVPDSPMLETTSSFGSTSSSPLVANLPPIRVRVDDVSGGKDQKVGIEEQFAQLGVGSGHKQEEGFAVLSSPPPMPATILASSGVPISSAAVEHQNRVFSDDERSDHGVPVGNRKPPTPQPQPQALLPQFHQKSTGVVDLPSPDSVSSDSSLTNAMSRQKPVIYQEQVQVQIPSGTKVPSNAVDPKLNISDPHARIQMQQQLQEPGYLLQQQFEQQQQQQLQEPGYLLQQQFEQQQQQQLQEPGYLLQQQFEQQQQQQLQEPGYLLQQQFEQQQQQQLQEPGYLLQKQFEQQQQQHLQEPGYLLQQQFEQQQQQPQQQQQFIHGTHFIHHSPAGAVPMPAYYSVYPSQQQPHPHHQLDQQYPVYYVPARQHQAYNLPVQPQNISETTTTIPTSRAQAPPNPAMVAPSATYNPMRNAPIPKSERTAAAYRTATAGTPQLVQVPPSQHQQQFVAYSQIHHSPHSVAPNSASPASYAYDYVDPAHAQIYYTQPLAPTMPSQYQTMTAAATVLPEVSAQLTSDSMKQQIRTSQPL</sequence>
<protein>
    <submittedName>
        <fullName evidence="1">Uncharacterized protein</fullName>
    </submittedName>
</protein>